<dbReference type="AlphaFoldDB" id="A0A941E9H6"/>
<sequence length="66" mass="6732">MNPTPPLDARRPALHAASTLPEPETDGAALGMAHACPHCGRALTVLNVLVPADEPFGPEQPAGEPG</sequence>
<protein>
    <submittedName>
        <fullName evidence="1">Uncharacterized protein</fullName>
    </submittedName>
</protein>
<dbReference type="RefSeq" id="WP_212517531.1">
    <property type="nucleotide sequence ID" value="NZ_JAGSOH010000016.1"/>
</dbReference>
<proteinExistence type="predicted"/>
<gene>
    <name evidence="1" type="ORF">KDK95_08725</name>
</gene>
<dbReference type="Proteomes" id="UP000676325">
    <property type="component" value="Unassembled WGS sequence"/>
</dbReference>
<evidence type="ECO:0000313" key="1">
    <source>
        <dbReference type="EMBL" id="MBR7826383.1"/>
    </source>
</evidence>
<comment type="caution">
    <text evidence="1">The sequence shown here is derived from an EMBL/GenBank/DDBJ whole genome shotgun (WGS) entry which is preliminary data.</text>
</comment>
<reference evidence="1" key="1">
    <citation type="submission" date="2021-04" db="EMBL/GenBank/DDBJ databases">
        <title>Genome based classification of Actinospica acidithermotolerans sp. nov., an actinobacterium isolated from an Indonesian hot spring.</title>
        <authorList>
            <person name="Kusuma A.B."/>
            <person name="Putra K.E."/>
            <person name="Nafisah S."/>
            <person name="Loh J."/>
            <person name="Nouioui I."/>
            <person name="Goodfellow M."/>
        </authorList>
    </citation>
    <scope>NUCLEOTIDE SEQUENCE</scope>
    <source>
        <strain evidence="1">MGRD01-02</strain>
    </source>
</reference>
<accession>A0A941E9H6</accession>
<keyword evidence="2" id="KW-1185">Reference proteome</keyword>
<organism evidence="1 2">
    <name type="scientific">Actinospica acidithermotolerans</name>
    <dbReference type="NCBI Taxonomy" id="2828514"/>
    <lineage>
        <taxon>Bacteria</taxon>
        <taxon>Bacillati</taxon>
        <taxon>Actinomycetota</taxon>
        <taxon>Actinomycetes</taxon>
        <taxon>Catenulisporales</taxon>
        <taxon>Actinospicaceae</taxon>
        <taxon>Actinospica</taxon>
    </lineage>
</organism>
<evidence type="ECO:0000313" key="2">
    <source>
        <dbReference type="Proteomes" id="UP000676325"/>
    </source>
</evidence>
<name>A0A941E9H6_9ACTN</name>
<dbReference type="EMBL" id="JAGSOH010000016">
    <property type="protein sequence ID" value="MBR7826383.1"/>
    <property type="molecule type" value="Genomic_DNA"/>
</dbReference>